<comment type="caution">
    <text evidence="3">The sequence shown here is derived from an EMBL/GenBank/DDBJ whole genome shotgun (WGS) entry which is preliminary data.</text>
</comment>
<feature type="compositionally biased region" description="Basic and acidic residues" evidence="1">
    <location>
        <begin position="23"/>
        <end position="61"/>
    </location>
</feature>
<dbReference type="InterPro" id="IPR036415">
    <property type="entry name" value="Lamin_tail_dom_sf"/>
</dbReference>
<dbReference type="InterPro" id="IPR001322">
    <property type="entry name" value="Lamin_tail_dom"/>
</dbReference>
<protein>
    <recommendedName>
        <fullName evidence="2">LTD domain-containing protein</fullName>
    </recommendedName>
</protein>
<feature type="domain" description="LTD" evidence="2">
    <location>
        <begin position="61"/>
        <end position="166"/>
    </location>
</feature>
<proteinExistence type="predicted"/>
<dbReference type="Gene3D" id="2.60.40.1260">
    <property type="entry name" value="Lamin Tail domain"/>
    <property type="match status" value="1"/>
</dbReference>
<dbReference type="PROSITE" id="PS51841">
    <property type="entry name" value="LTD"/>
    <property type="match status" value="1"/>
</dbReference>
<gene>
    <name evidence="3" type="ORF">PBY51_005753</name>
</gene>
<reference evidence="3 4" key="2">
    <citation type="journal article" date="2023" name="Mol. Biol. Evol.">
        <title>Genomics of Secondarily Temperate Adaptation in the Only Non-Antarctic Icefish.</title>
        <authorList>
            <person name="Rivera-Colon A.G."/>
            <person name="Rayamajhi N."/>
            <person name="Minhas B.F."/>
            <person name="Madrigal G."/>
            <person name="Bilyk K.T."/>
            <person name="Yoon V."/>
            <person name="Hune M."/>
            <person name="Gregory S."/>
            <person name="Cheng C.H.C."/>
            <person name="Catchen J.M."/>
        </authorList>
    </citation>
    <scope>NUCLEOTIDE SEQUENCE [LARGE SCALE GENOMIC DNA]</scope>
    <source>
        <strain evidence="3">JMC-PN-2008</strain>
    </source>
</reference>
<sequence>MPRFQTEVSKGAEEEGEAEKEAEDLKKQLENETKEFEEQLQQEKTRRERAERELKDLRTDSGMDIEVDQQREYIRLRNSSTEDKQLKQWDLSLHIRETNKKYRFEELLLKAGRHVTIWVPKCDPSYPAGDLVWKDLKPWSPGDTLWFTLRNNKRVIQHRLCVKSTDR</sequence>
<dbReference type="SUPFAM" id="SSF74853">
    <property type="entry name" value="Lamin A/C globular tail domain"/>
    <property type="match status" value="1"/>
</dbReference>
<dbReference type="AlphaFoldDB" id="A0AAN7WS59"/>
<name>A0AAN7WS59_ELEMC</name>
<evidence type="ECO:0000259" key="2">
    <source>
        <dbReference type="PROSITE" id="PS51841"/>
    </source>
</evidence>
<keyword evidence="4" id="KW-1185">Reference proteome</keyword>
<evidence type="ECO:0000313" key="4">
    <source>
        <dbReference type="Proteomes" id="UP001346869"/>
    </source>
</evidence>
<accession>A0AAN7WS59</accession>
<evidence type="ECO:0000313" key="3">
    <source>
        <dbReference type="EMBL" id="KAK5848107.1"/>
    </source>
</evidence>
<organism evidence="3 4">
    <name type="scientific">Eleginops maclovinus</name>
    <name type="common">Patagonian blennie</name>
    <name type="synonym">Eleginus maclovinus</name>
    <dbReference type="NCBI Taxonomy" id="56733"/>
    <lineage>
        <taxon>Eukaryota</taxon>
        <taxon>Metazoa</taxon>
        <taxon>Chordata</taxon>
        <taxon>Craniata</taxon>
        <taxon>Vertebrata</taxon>
        <taxon>Euteleostomi</taxon>
        <taxon>Actinopterygii</taxon>
        <taxon>Neopterygii</taxon>
        <taxon>Teleostei</taxon>
        <taxon>Neoteleostei</taxon>
        <taxon>Acanthomorphata</taxon>
        <taxon>Eupercaria</taxon>
        <taxon>Perciformes</taxon>
        <taxon>Notothenioidei</taxon>
        <taxon>Eleginopidae</taxon>
        <taxon>Eleginops</taxon>
    </lineage>
</organism>
<dbReference type="Proteomes" id="UP001346869">
    <property type="component" value="Unassembled WGS sequence"/>
</dbReference>
<evidence type="ECO:0000256" key="1">
    <source>
        <dbReference type="SAM" id="MobiDB-lite"/>
    </source>
</evidence>
<dbReference type="EMBL" id="JAUZQC010000025">
    <property type="protein sequence ID" value="KAK5848107.1"/>
    <property type="molecule type" value="Genomic_DNA"/>
</dbReference>
<reference evidence="3 4" key="1">
    <citation type="journal article" date="2023" name="Genes (Basel)">
        <title>Chromosome-Level Genome Assembly and Circadian Gene Repertoire of the Patagonia Blennie Eleginops maclovinus-The Closest Ancestral Proxy of Antarctic Cryonotothenioids.</title>
        <authorList>
            <person name="Cheng C.C."/>
            <person name="Rivera-Colon A.G."/>
            <person name="Minhas B.F."/>
            <person name="Wilson L."/>
            <person name="Rayamajhi N."/>
            <person name="Vargas-Chacoff L."/>
            <person name="Catchen J.M."/>
        </authorList>
    </citation>
    <scope>NUCLEOTIDE SEQUENCE [LARGE SCALE GENOMIC DNA]</scope>
    <source>
        <strain evidence="3">JMC-PN-2008</strain>
    </source>
</reference>
<feature type="region of interest" description="Disordered" evidence="1">
    <location>
        <begin position="1"/>
        <end position="61"/>
    </location>
</feature>